<evidence type="ECO:0000259" key="2">
    <source>
        <dbReference type="PROSITE" id="PS50112"/>
    </source>
</evidence>
<dbReference type="InterPro" id="IPR052155">
    <property type="entry name" value="Biofilm_reg_signaling"/>
</dbReference>
<dbReference type="InterPro" id="IPR035965">
    <property type="entry name" value="PAS-like_dom_sf"/>
</dbReference>
<dbReference type="InterPro" id="IPR013767">
    <property type="entry name" value="PAS_fold"/>
</dbReference>
<dbReference type="InterPro" id="IPR043128">
    <property type="entry name" value="Rev_trsase/Diguanyl_cyclase"/>
</dbReference>
<evidence type="ECO:0000313" key="6">
    <source>
        <dbReference type="Proteomes" id="UP000276055"/>
    </source>
</evidence>
<dbReference type="Pfam" id="PF00990">
    <property type="entry name" value="GGDEF"/>
    <property type="match status" value="1"/>
</dbReference>
<dbReference type="PANTHER" id="PTHR44757">
    <property type="entry name" value="DIGUANYLATE CYCLASE DGCP"/>
    <property type="match status" value="1"/>
</dbReference>
<dbReference type="InterPro" id="IPR000014">
    <property type="entry name" value="PAS"/>
</dbReference>
<evidence type="ECO:0000313" key="5">
    <source>
        <dbReference type="EMBL" id="RKR19334.1"/>
    </source>
</evidence>
<dbReference type="PANTHER" id="PTHR44757:SF2">
    <property type="entry name" value="BIOFILM ARCHITECTURE MAINTENANCE PROTEIN MBAA"/>
    <property type="match status" value="1"/>
</dbReference>
<evidence type="ECO:0000259" key="4">
    <source>
        <dbReference type="PROSITE" id="PS50887"/>
    </source>
</evidence>
<dbReference type="SUPFAM" id="SSF141868">
    <property type="entry name" value="EAL domain-like"/>
    <property type="match status" value="1"/>
</dbReference>
<evidence type="ECO:0000259" key="3">
    <source>
        <dbReference type="PROSITE" id="PS50883"/>
    </source>
</evidence>
<accession>A0A495EQW2</accession>
<feature type="domain" description="EAL" evidence="3">
    <location>
        <begin position="381"/>
        <end position="633"/>
    </location>
</feature>
<dbReference type="InterPro" id="IPR001633">
    <property type="entry name" value="EAL_dom"/>
</dbReference>
<reference evidence="5 6" key="1">
    <citation type="submission" date="2018-10" db="EMBL/GenBank/DDBJ databases">
        <title>Genomic Encyclopedia of Type Strains, Phase IV (KMG-IV): sequencing the most valuable type-strain genomes for metagenomic binning, comparative biology and taxonomic classification.</title>
        <authorList>
            <person name="Goeker M."/>
        </authorList>
    </citation>
    <scope>NUCLEOTIDE SEQUENCE [LARGE SCALE GENOMIC DNA]</scope>
    <source>
        <strain evidence="5 6">DSM 25586</strain>
    </source>
</reference>
<dbReference type="InterPro" id="IPR029787">
    <property type="entry name" value="Nucleotide_cyclase"/>
</dbReference>
<feature type="compositionally biased region" description="Low complexity" evidence="1">
    <location>
        <begin position="156"/>
        <end position="171"/>
    </location>
</feature>
<protein>
    <submittedName>
        <fullName evidence="5">PAS domain S-box-containing protein/diguanylate cyclase (GGDEF)-like protein</fullName>
    </submittedName>
</protein>
<dbReference type="Gene3D" id="3.30.70.270">
    <property type="match status" value="1"/>
</dbReference>
<feature type="region of interest" description="Disordered" evidence="1">
    <location>
        <begin position="119"/>
        <end position="195"/>
    </location>
</feature>
<dbReference type="SMART" id="SM00091">
    <property type="entry name" value="PAS"/>
    <property type="match status" value="1"/>
</dbReference>
<feature type="compositionally biased region" description="Low complexity" evidence="1">
    <location>
        <begin position="183"/>
        <end position="195"/>
    </location>
</feature>
<evidence type="ECO:0000256" key="1">
    <source>
        <dbReference type="SAM" id="MobiDB-lite"/>
    </source>
</evidence>
<dbReference type="Pfam" id="PF00563">
    <property type="entry name" value="EAL"/>
    <property type="match status" value="1"/>
</dbReference>
<dbReference type="Proteomes" id="UP000276055">
    <property type="component" value="Unassembled WGS sequence"/>
</dbReference>
<dbReference type="GO" id="GO:0006355">
    <property type="term" value="P:regulation of DNA-templated transcription"/>
    <property type="evidence" value="ECO:0007669"/>
    <property type="project" value="InterPro"/>
</dbReference>
<dbReference type="Gene3D" id="3.20.20.450">
    <property type="entry name" value="EAL domain"/>
    <property type="match status" value="1"/>
</dbReference>
<dbReference type="PROSITE" id="PS50887">
    <property type="entry name" value="GGDEF"/>
    <property type="match status" value="1"/>
</dbReference>
<dbReference type="SMART" id="SM00267">
    <property type="entry name" value="GGDEF"/>
    <property type="match status" value="1"/>
</dbReference>
<feature type="domain" description="PAS" evidence="2">
    <location>
        <begin position="2"/>
        <end position="46"/>
    </location>
</feature>
<dbReference type="Gene3D" id="3.30.450.20">
    <property type="entry name" value="PAS domain"/>
    <property type="match status" value="1"/>
</dbReference>
<dbReference type="InterPro" id="IPR000160">
    <property type="entry name" value="GGDEF_dom"/>
</dbReference>
<dbReference type="PROSITE" id="PS50112">
    <property type="entry name" value="PAS"/>
    <property type="match status" value="1"/>
</dbReference>
<dbReference type="RefSeq" id="WP_120953349.1">
    <property type="nucleotide sequence ID" value="NZ_RBIR01000004.1"/>
</dbReference>
<dbReference type="EMBL" id="RBIR01000004">
    <property type="protein sequence ID" value="RKR19334.1"/>
    <property type="molecule type" value="Genomic_DNA"/>
</dbReference>
<gene>
    <name evidence="5" type="ORF">C8D78_2079</name>
</gene>
<organism evidence="5 6">
    <name type="scientific">Arthrobacter oryzae</name>
    <dbReference type="NCBI Taxonomy" id="409290"/>
    <lineage>
        <taxon>Bacteria</taxon>
        <taxon>Bacillati</taxon>
        <taxon>Actinomycetota</taxon>
        <taxon>Actinomycetes</taxon>
        <taxon>Micrococcales</taxon>
        <taxon>Micrococcaceae</taxon>
        <taxon>Arthrobacter</taxon>
    </lineage>
</organism>
<dbReference type="SMART" id="SM00052">
    <property type="entry name" value="EAL"/>
    <property type="match status" value="1"/>
</dbReference>
<dbReference type="OrthoDB" id="23692at2"/>
<comment type="caution">
    <text evidence="5">The sequence shown here is derived from an EMBL/GenBank/DDBJ whole genome shotgun (WGS) entry which is preliminary data.</text>
</comment>
<name>A0A495EQW2_9MICC</name>
<dbReference type="CDD" id="cd00130">
    <property type="entry name" value="PAS"/>
    <property type="match status" value="1"/>
</dbReference>
<sequence length="643" mass="67977">MDSGFAQHLLEYSPDALLLVGPDGSISFLNTAAEQLFGYTRAQLLGADHSLLLAESSREDFHRVLAGLGAAAGPRLPFAGSGRRADGTELPVEILCSLVPAPAGAADAGTSVALSVRGAGHRNAHPNGHASTHQATHTATHPATQQTGHRPVRPMGPGHDAGAHPGADGPGRSLSGDFRRRAQSSAGTSGPAGAAGASAAVPAAFAGHDDELKAGSLRDPLTALPNGPFFNERLAAALRRPDPVDILMLDLDDFRQLNDLLGRSAADELLVEVASRLRNCVRPHDTVARLGGDEFAVLLTECLNADAVAKRITEALYAPVRVGGSMVRPSVSMGLASKSAQTLDGAELLRQADAAMTAAKAAGKNQWLRFRPEMLNTAAHKAEGETGLRHAVELGQISVHYQPVVSPGIGSVVQFEAFARWERHGRLVPPNQFLPVAEQSGLIREIGDEVLRRACAEIRPWLAGDASYSVAVNVSGLQFQHRDFAADVLAIAASTSVDPHQLTLELTESVFFDASSDVLQQLRQLREAGVRIAMDDFGTGYSSLGRLQELPLDKVKIDRSFVAMIKTGQEHLPFFATMINAAHALGLKVTAEGIETPEQAKYLMERGCDSLQGYLFAKPAPASDLAGTMESALTALDKVDAAR</sequence>
<dbReference type="Pfam" id="PF00989">
    <property type="entry name" value="PAS"/>
    <property type="match status" value="1"/>
</dbReference>
<proteinExistence type="predicted"/>
<dbReference type="AlphaFoldDB" id="A0A495EQW2"/>
<feature type="compositionally biased region" description="Low complexity" evidence="1">
    <location>
        <begin position="132"/>
        <end position="147"/>
    </location>
</feature>
<dbReference type="NCBIfam" id="TIGR00254">
    <property type="entry name" value="GGDEF"/>
    <property type="match status" value="1"/>
</dbReference>
<dbReference type="NCBIfam" id="TIGR00229">
    <property type="entry name" value="sensory_box"/>
    <property type="match status" value="1"/>
</dbReference>
<dbReference type="CDD" id="cd01949">
    <property type="entry name" value="GGDEF"/>
    <property type="match status" value="1"/>
</dbReference>
<dbReference type="SUPFAM" id="SSF55785">
    <property type="entry name" value="PYP-like sensor domain (PAS domain)"/>
    <property type="match status" value="1"/>
</dbReference>
<dbReference type="CDD" id="cd01948">
    <property type="entry name" value="EAL"/>
    <property type="match status" value="1"/>
</dbReference>
<dbReference type="SUPFAM" id="SSF55073">
    <property type="entry name" value="Nucleotide cyclase"/>
    <property type="match status" value="1"/>
</dbReference>
<dbReference type="InterPro" id="IPR035919">
    <property type="entry name" value="EAL_sf"/>
</dbReference>
<feature type="domain" description="GGDEF" evidence="4">
    <location>
        <begin position="242"/>
        <end position="372"/>
    </location>
</feature>
<dbReference type="PROSITE" id="PS50883">
    <property type="entry name" value="EAL"/>
    <property type="match status" value="1"/>
</dbReference>